<reference evidence="3" key="1">
    <citation type="journal article" date="2014" name="Int. J. Syst. Evol. Microbiol.">
        <title>Complete genome sequence of Corynebacterium casei LMG S-19264T (=DSM 44701T), isolated from a smear-ripened cheese.</title>
        <authorList>
            <consortium name="US DOE Joint Genome Institute (JGI-PGF)"/>
            <person name="Walter F."/>
            <person name="Albersmeier A."/>
            <person name="Kalinowski J."/>
            <person name="Ruckert C."/>
        </authorList>
    </citation>
    <scope>NUCLEOTIDE SEQUENCE</scope>
    <source>
        <strain evidence="3">CGMCC 1.15447</strain>
    </source>
</reference>
<dbReference type="InterPro" id="IPR007159">
    <property type="entry name" value="SpoVT-AbrB_dom"/>
</dbReference>
<organism evidence="3 4">
    <name type="scientific">Edaphobacter acidisoli</name>
    <dbReference type="NCBI Taxonomy" id="2040573"/>
    <lineage>
        <taxon>Bacteria</taxon>
        <taxon>Pseudomonadati</taxon>
        <taxon>Acidobacteriota</taxon>
        <taxon>Terriglobia</taxon>
        <taxon>Terriglobales</taxon>
        <taxon>Acidobacteriaceae</taxon>
        <taxon>Edaphobacter</taxon>
    </lineage>
</organism>
<evidence type="ECO:0000313" key="3">
    <source>
        <dbReference type="EMBL" id="GGA56914.1"/>
    </source>
</evidence>
<dbReference type="AlphaFoldDB" id="A0A916RID8"/>
<dbReference type="Proteomes" id="UP000648801">
    <property type="component" value="Unassembled WGS sequence"/>
</dbReference>
<feature type="domain" description="SpoVT-AbrB" evidence="2">
    <location>
        <begin position="1"/>
        <end position="46"/>
    </location>
</feature>
<accession>A0A916RID8</accession>
<comment type="caution">
    <text evidence="3">The sequence shown here is derived from an EMBL/GenBank/DDBJ whole genome shotgun (WGS) entry which is preliminary data.</text>
</comment>
<dbReference type="Gene3D" id="2.10.260.10">
    <property type="match status" value="1"/>
</dbReference>
<dbReference type="NCBIfam" id="TIGR01439">
    <property type="entry name" value="lp_hng_hel_AbrB"/>
    <property type="match status" value="1"/>
</dbReference>
<evidence type="ECO:0000259" key="2">
    <source>
        <dbReference type="PROSITE" id="PS51740"/>
    </source>
</evidence>
<dbReference type="RefSeq" id="WP_188757777.1">
    <property type="nucleotide sequence ID" value="NZ_BMJB01000001.1"/>
</dbReference>
<dbReference type="GO" id="GO:0003677">
    <property type="term" value="F:DNA binding"/>
    <property type="evidence" value="ECO:0007669"/>
    <property type="project" value="UniProtKB-UniRule"/>
</dbReference>
<dbReference type="SMART" id="SM00966">
    <property type="entry name" value="SpoVT_AbrB"/>
    <property type="match status" value="1"/>
</dbReference>
<keyword evidence="4" id="KW-1185">Reference proteome</keyword>
<proteinExistence type="predicted"/>
<name>A0A916RID8_9BACT</name>
<evidence type="ECO:0000313" key="4">
    <source>
        <dbReference type="Proteomes" id="UP000648801"/>
    </source>
</evidence>
<gene>
    <name evidence="3" type="ORF">GCM10011507_05300</name>
</gene>
<dbReference type="EMBL" id="BMJB01000001">
    <property type="protein sequence ID" value="GGA56914.1"/>
    <property type="molecule type" value="Genomic_DNA"/>
</dbReference>
<keyword evidence="1" id="KW-0238">DNA-binding</keyword>
<dbReference type="InterPro" id="IPR037914">
    <property type="entry name" value="SpoVT-AbrB_sf"/>
</dbReference>
<dbReference type="Pfam" id="PF04014">
    <property type="entry name" value="MazE_antitoxin"/>
    <property type="match status" value="1"/>
</dbReference>
<dbReference type="SUPFAM" id="SSF89447">
    <property type="entry name" value="AbrB/MazE/MraZ-like"/>
    <property type="match status" value="1"/>
</dbReference>
<sequence>MESALTIKGQITIPKAMREKLHLAPGDKVKFFLHPDGSLAILPKLPASSLRGMLRYSGPPVSLAEMEAGIAHGATARYRRYQRQK</sequence>
<protein>
    <submittedName>
        <fullName evidence="3">AbrB family transcriptional regulator</fullName>
    </submittedName>
</protein>
<reference evidence="3" key="2">
    <citation type="submission" date="2020-09" db="EMBL/GenBank/DDBJ databases">
        <authorList>
            <person name="Sun Q."/>
            <person name="Zhou Y."/>
        </authorList>
    </citation>
    <scope>NUCLEOTIDE SEQUENCE</scope>
    <source>
        <strain evidence="3">CGMCC 1.15447</strain>
    </source>
</reference>
<dbReference type="PROSITE" id="PS51740">
    <property type="entry name" value="SPOVT_ABRB"/>
    <property type="match status" value="1"/>
</dbReference>
<evidence type="ECO:0000256" key="1">
    <source>
        <dbReference type="PROSITE-ProRule" id="PRU01076"/>
    </source>
</evidence>